<dbReference type="EMBL" id="AOGT01002218">
    <property type="protein sequence ID" value="EMG45980.1"/>
    <property type="molecule type" value="Genomic_DNA"/>
</dbReference>
<keyword evidence="8" id="KW-1185">Reference proteome</keyword>
<proteinExistence type="predicted"/>
<evidence type="ECO:0000256" key="3">
    <source>
        <dbReference type="ARBA" id="ARBA00022771"/>
    </source>
</evidence>
<reference evidence="7 8" key="1">
    <citation type="submission" date="2013-02" db="EMBL/GenBank/DDBJ databases">
        <title>Genome sequence of Candida maltosa Xu316, a potential industrial strain for xylitol and ethanol production.</title>
        <authorList>
            <person name="Yu J."/>
            <person name="Wang Q."/>
            <person name="Geng X."/>
            <person name="Bao W."/>
            <person name="He P."/>
            <person name="Cai J."/>
        </authorList>
    </citation>
    <scope>NUCLEOTIDE SEQUENCE [LARGE SCALE GENOMIC DNA]</scope>
    <source>
        <strain evidence="8">Xu316</strain>
    </source>
</reference>
<evidence type="ECO:0000313" key="7">
    <source>
        <dbReference type="EMBL" id="EMG45980.1"/>
    </source>
</evidence>
<evidence type="ECO:0000256" key="2">
    <source>
        <dbReference type="ARBA" id="ARBA00022737"/>
    </source>
</evidence>
<dbReference type="GO" id="GO:0005634">
    <property type="term" value="C:nucleus"/>
    <property type="evidence" value="ECO:0007669"/>
    <property type="project" value="TreeGrafter"/>
</dbReference>
<comment type="caution">
    <text evidence="7">The sequence shown here is derived from an EMBL/GenBank/DDBJ whole genome shotgun (WGS) entry which is preliminary data.</text>
</comment>
<evidence type="ECO:0000256" key="5">
    <source>
        <dbReference type="SAM" id="MobiDB-lite"/>
    </source>
</evidence>
<keyword evidence="1" id="KW-0479">Metal-binding</keyword>
<dbReference type="GO" id="GO:0000977">
    <property type="term" value="F:RNA polymerase II transcription regulatory region sequence-specific DNA binding"/>
    <property type="evidence" value="ECO:0007669"/>
    <property type="project" value="TreeGrafter"/>
</dbReference>
<dbReference type="GO" id="GO:0000981">
    <property type="term" value="F:DNA-binding transcription factor activity, RNA polymerase II-specific"/>
    <property type="evidence" value="ECO:0007669"/>
    <property type="project" value="TreeGrafter"/>
</dbReference>
<name>M3JT19_CANMX</name>
<feature type="region of interest" description="Disordered" evidence="5">
    <location>
        <begin position="8"/>
        <end position="41"/>
    </location>
</feature>
<evidence type="ECO:0000256" key="4">
    <source>
        <dbReference type="ARBA" id="ARBA00022833"/>
    </source>
</evidence>
<feature type="compositionally biased region" description="Low complexity" evidence="5">
    <location>
        <begin position="28"/>
        <end position="39"/>
    </location>
</feature>
<evidence type="ECO:0000256" key="1">
    <source>
        <dbReference type="ARBA" id="ARBA00022723"/>
    </source>
</evidence>
<dbReference type="PANTHER" id="PTHR24409">
    <property type="entry name" value="ZINC FINGER PROTEIN 142"/>
    <property type="match status" value="1"/>
</dbReference>
<accession>M3JT19</accession>
<evidence type="ECO:0000313" key="8">
    <source>
        <dbReference type="Proteomes" id="UP000011777"/>
    </source>
</evidence>
<protein>
    <recommendedName>
        <fullName evidence="6">C2H2-type domain-containing protein</fullName>
    </recommendedName>
</protein>
<sequence length="1158" mass="134017">MNLQHIAASDVGFDPDDQENPNLATVETPTHPSTITSTSYNSSELGPLSDILVNGLTPKNRIFAKYFDAFKGFKTCRVCSQVYSPHLSNKICLSHLNEKHYDKIKKDVFIIDGSEMMYADINYKFNDSFLKFPECRKCNTFYTSSDKLEEHRSTHSDQLICFGGLPDQQSTWGCGQKFAKSSTLSRHLSISPVCSENILAVIGRFHENKKYDLIDEFGTYELIRTYMSLNNIKNGLFNCCSWYQGTKYGCNKTFEIYESFYNHVRACSKLSKMKEIIGSIESDCILRDSIQKALFQKSYENTNKYHDTICGLEFPSESLLIEHWKADTDCVGLYFKKYIKHAEEFGLNVASRVLPEHLSPYMLCSIMQNYICKCMKSFKVHRDFIQHITISGCFDEERVLFTNKLFEEGIESASRLIPKLPMKMEEISIFLCNIRSERQEFGCNRTFRTLTDFMNHLKGGCINTWRDEVWESNIHVPMFLKSLIKYEQSSILENSNFDWDLIKTRAQHLYNYCCKFSIGSESFGCSVIIHDRVYYLNHIKVCPQLERYKTLVQINNIYIDGDEDAKKALRRSPKKIACCCDFTFKLPQNKTFKVGCGGTYSDIRALRRHLETSVCLYSFRKNFTESEIQQVDVDKYLMKILLAPTQFTCKGSIGGYDFGCASKFESIEKYIYHLGHCTNTIFQIYLTIFCLGSEVLKNTELYKILEKAFDDPYTFLLNYSLIANGNKYLCHGIFDGVSFGCMKYFEGVKVLAIHWETSRCINNLKIKIANNNEQLETISRYLKNRLQTTIRQPPLYSCHFLFAGYRFGCNKRYSTKEELHDHLKREGSCHAKVVRSSLIHKLIGGSKKPQDVVEFEYLSKKYTDSVFENRSKKKFSLTKKQYRCWFNLIYPNGCKKFFTSKSDFFKHLRGKCLGRLLDLYLISYTNKSFPKNFDLKLLHEAYNHDENESIQSVARRVERHYTFDFKKIDDNIVSFAEGEYEEKYEISQEDSLHGIPLLGGESDVNNIKDQLRNLQLCINNLSFEETDCAILKKLSSFEEANSESEEKSSKIEEFEFVTDESDSCVGYTNSDTEDVESYVGYTNSDTEDVESYVGYTNSDTESDSYSVYRDSDIEDSDSESDTESDSDLYVDYSNDQMGDDVSLEEALNSDQMTIDREN</sequence>
<dbReference type="AlphaFoldDB" id="M3JT19"/>
<dbReference type="HOGENOM" id="CLU_275563_0_0_1"/>
<feature type="region of interest" description="Disordered" evidence="5">
    <location>
        <begin position="1094"/>
        <end position="1158"/>
    </location>
</feature>
<dbReference type="PANTHER" id="PTHR24409:SF295">
    <property type="entry name" value="AZ2-RELATED"/>
    <property type="match status" value="1"/>
</dbReference>
<keyword evidence="3" id="KW-0863">Zinc-finger</keyword>
<dbReference type="GO" id="GO:0008270">
    <property type="term" value="F:zinc ion binding"/>
    <property type="evidence" value="ECO:0007669"/>
    <property type="project" value="UniProtKB-KW"/>
</dbReference>
<dbReference type="Proteomes" id="UP000011777">
    <property type="component" value="Unassembled WGS sequence"/>
</dbReference>
<dbReference type="PROSITE" id="PS00028">
    <property type="entry name" value="ZINC_FINGER_C2H2_1"/>
    <property type="match status" value="1"/>
</dbReference>
<dbReference type="InterPro" id="IPR013087">
    <property type="entry name" value="Znf_C2H2_type"/>
</dbReference>
<keyword evidence="2" id="KW-0677">Repeat</keyword>
<evidence type="ECO:0000259" key="6">
    <source>
        <dbReference type="PROSITE" id="PS00028"/>
    </source>
</evidence>
<feature type="compositionally biased region" description="Polar residues" evidence="5">
    <location>
        <begin position="1094"/>
        <end position="1105"/>
    </location>
</feature>
<feature type="compositionally biased region" description="Acidic residues" evidence="5">
    <location>
        <begin position="1112"/>
        <end position="1128"/>
    </location>
</feature>
<feature type="domain" description="C2H2-type" evidence="6">
    <location>
        <begin position="135"/>
        <end position="155"/>
    </location>
</feature>
<keyword evidence="4" id="KW-0862">Zinc</keyword>
<gene>
    <name evidence="7" type="ORF">G210_3794</name>
</gene>
<organism evidence="7 8">
    <name type="scientific">Candida maltosa (strain Xu316)</name>
    <name type="common">Yeast</name>
    <dbReference type="NCBI Taxonomy" id="1245528"/>
    <lineage>
        <taxon>Eukaryota</taxon>
        <taxon>Fungi</taxon>
        <taxon>Dikarya</taxon>
        <taxon>Ascomycota</taxon>
        <taxon>Saccharomycotina</taxon>
        <taxon>Pichiomycetes</taxon>
        <taxon>Debaryomycetaceae</taxon>
        <taxon>Candida/Lodderomyces clade</taxon>
        <taxon>Candida</taxon>
    </lineage>
</organism>